<dbReference type="SUPFAM" id="SSF52821">
    <property type="entry name" value="Rhodanese/Cell cycle control phosphatase"/>
    <property type="match status" value="1"/>
</dbReference>
<dbReference type="AlphaFoldDB" id="L8JS46"/>
<evidence type="ECO:0000313" key="3">
    <source>
        <dbReference type="EMBL" id="ELR71685.1"/>
    </source>
</evidence>
<dbReference type="eggNOG" id="COG0491">
    <property type="taxonomic scope" value="Bacteria"/>
</dbReference>
<dbReference type="InterPro" id="IPR036866">
    <property type="entry name" value="RibonucZ/Hydroxyglut_hydro"/>
</dbReference>
<dbReference type="InterPro" id="IPR036873">
    <property type="entry name" value="Rhodanese-like_dom_sf"/>
</dbReference>
<dbReference type="EMBL" id="AMZN01000033">
    <property type="protein sequence ID" value="ELR71685.1"/>
    <property type="molecule type" value="Genomic_DNA"/>
</dbReference>
<dbReference type="GO" id="GO:0070813">
    <property type="term" value="P:hydrogen sulfide metabolic process"/>
    <property type="evidence" value="ECO:0007669"/>
    <property type="project" value="TreeGrafter"/>
</dbReference>
<dbReference type="Gene3D" id="3.40.250.10">
    <property type="entry name" value="Rhodanese-like domain"/>
    <property type="match status" value="1"/>
</dbReference>
<dbReference type="GO" id="GO:0006749">
    <property type="term" value="P:glutathione metabolic process"/>
    <property type="evidence" value="ECO:0007669"/>
    <property type="project" value="InterPro"/>
</dbReference>
<dbReference type="InterPro" id="IPR044528">
    <property type="entry name" value="POD-like_MBL-fold"/>
</dbReference>
<proteinExistence type="predicted"/>
<dbReference type="STRING" id="1237149.C900_02270"/>
<evidence type="ECO:0000313" key="4">
    <source>
        <dbReference type="Proteomes" id="UP000011135"/>
    </source>
</evidence>
<dbReference type="SMART" id="SM00450">
    <property type="entry name" value="RHOD"/>
    <property type="match status" value="1"/>
</dbReference>
<dbReference type="Pfam" id="PF00581">
    <property type="entry name" value="Rhodanese"/>
    <property type="match status" value="1"/>
</dbReference>
<dbReference type="PROSITE" id="PS50206">
    <property type="entry name" value="RHODANESE_3"/>
    <property type="match status" value="1"/>
</dbReference>
<evidence type="ECO:0000259" key="2">
    <source>
        <dbReference type="PROSITE" id="PS50206"/>
    </source>
</evidence>
<comment type="caution">
    <text evidence="3">The sequence shown here is derived from an EMBL/GenBank/DDBJ whole genome shotgun (WGS) entry which is preliminary data.</text>
</comment>
<dbReference type="SUPFAM" id="SSF56281">
    <property type="entry name" value="Metallo-hydrolase/oxidoreductase"/>
    <property type="match status" value="1"/>
</dbReference>
<dbReference type="PANTHER" id="PTHR43084">
    <property type="entry name" value="PERSULFIDE DIOXYGENASE ETHE1"/>
    <property type="match status" value="1"/>
</dbReference>
<dbReference type="CDD" id="cd00158">
    <property type="entry name" value="RHOD"/>
    <property type="match status" value="1"/>
</dbReference>
<dbReference type="Pfam" id="PF00753">
    <property type="entry name" value="Lactamase_B"/>
    <property type="match status" value="1"/>
</dbReference>
<feature type="domain" description="Rhodanese" evidence="2">
    <location>
        <begin position="17"/>
        <end position="111"/>
    </location>
</feature>
<dbReference type="CDD" id="cd07724">
    <property type="entry name" value="POD-like_MBL-fold"/>
    <property type="match status" value="1"/>
</dbReference>
<dbReference type="Gene3D" id="3.60.15.10">
    <property type="entry name" value="Ribonuclease Z/Hydroxyacylglutathione hydrolase-like"/>
    <property type="match status" value="1"/>
</dbReference>
<dbReference type="RefSeq" id="WP_009579658.1">
    <property type="nucleotide sequence ID" value="NZ_AMZN01000033.1"/>
</dbReference>
<dbReference type="SMART" id="SM00849">
    <property type="entry name" value="Lactamase_B"/>
    <property type="match status" value="1"/>
</dbReference>
<keyword evidence="1" id="KW-0479">Metal-binding</keyword>
<organism evidence="3 4">
    <name type="scientific">Fulvivirga imtechensis AK7</name>
    <dbReference type="NCBI Taxonomy" id="1237149"/>
    <lineage>
        <taxon>Bacteria</taxon>
        <taxon>Pseudomonadati</taxon>
        <taxon>Bacteroidota</taxon>
        <taxon>Cytophagia</taxon>
        <taxon>Cytophagales</taxon>
        <taxon>Fulvivirgaceae</taxon>
        <taxon>Fulvivirga</taxon>
    </lineage>
</organism>
<sequence length="367" mass="40607">MARKEINTCTLREWLETGKEVSVLDIRPAHERMEWHIPGSVHVDIYDELKKNNPGAVQSIDLDKSVPVVTVCAGGKTSLIASELLQKAGYEAYSLHGGMKSWSLSWNTASASFEGFNITQFRRTGKGCLSYLIVSGAEAMVVDASLPIEVYQDAMDKRGLTLKYVVDTHIHADHLSRARELAAAYDLQPFVPENDKLRYSFLPVTNGSIFFLEKLEVKAIHAPGHTPESMTYLVNDQVLLTGDTLFTNGVGRPDLKADEDEAKKKARLLYQSLKKLVQLDKSILIMPGHTSQPVAFDGTFIQASLEDILSKVSMLAEEEEAFVRLLMQRIPSPPENYLKIVEKNISGDTSGVDPIELEAGANRCAIS</sequence>
<dbReference type="InterPro" id="IPR001763">
    <property type="entry name" value="Rhodanese-like_dom"/>
</dbReference>
<gene>
    <name evidence="3" type="ORF">C900_02270</name>
</gene>
<dbReference type="eggNOG" id="COG0607">
    <property type="taxonomic scope" value="Bacteria"/>
</dbReference>
<dbReference type="InterPro" id="IPR051682">
    <property type="entry name" value="Mito_Persulfide_Diox"/>
</dbReference>
<dbReference type="OrthoDB" id="9784009at2"/>
<dbReference type="InterPro" id="IPR001279">
    <property type="entry name" value="Metallo-B-lactamas"/>
</dbReference>
<dbReference type="GO" id="GO:0046872">
    <property type="term" value="F:metal ion binding"/>
    <property type="evidence" value="ECO:0007669"/>
    <property type="project" value="UniProtKB-KW"/>
</dbReference>
<protein>
    <submittedName>
        <fullName evidence="3">Metallo-beta-lactamase family protein</fullName>
    </submittedName>
</protein>
<accession>L8JS46</accession>
<name>L8JS46_9BACT</name>
<dbReference type="PANTHER" id="PTHR43084:SF1">
    <property type="entry name" value="PERSULFIDE DIOXYGENASE ETHE1, MITOCHONDRIAL"/>
    <property type="match status" value="1"/>
</dbReference>
<dbReference type="GO" id="GO:0050313">
    <property type="term" value="F:sulfur dioxygenase activity"/>
    <property type="evidence" value="ECO:0007669"/>
    <property type="project" value="InterPro"/>
</dbReference>
<keyword evidence="4" id="KW-1185">Reference proteome</keyword>
<dbReference type="Proteomes" id="UP000011135">
    <property type="component" value="Unassembled WGS sequence"/>
</dbReference>
<evidence type="ECO:0000256" key="1">
    <source>
        <dbReference type="ARBA" id="ARBA00022723"/>
    </source>
</evidence>
<reference evidence="3 4" key="1">
    <citation type="submission" date="2012-12" db="EMBL/GenBank/DDBJ databases">
        <title>Genome assembly of Fulvivirga imtechensis AK7.</title>
        <authorList>
            <person name="Nupur N."/>
            <person name="Khatri I."/>
            <person name="Kumar R."/>
            <person name="Subramanian S."/>
            <person name="Pinnaka A."/>
        </authorList>
    </citation>
    <scope>NUCLEOTIDE SEQUENCE [LARGE SCALE GENOMIC DNA]</scope>
    <source>
        <strain evidence="3 4">AK7</strain>
    </source>
</reference>